<dbReference type="EMBL" id="JADTXM010000002">
    <property type="protein sequence ID" value="MBH3437624.1"/>
    <property type="molecule type" value="Genomic_DNA"/>
</dbReference>
<dbReference type="EMBL" id="UAUF01000014">
    <property type="protein sequence ID" value="SPZ11490.1"/>
    <property type="molecule type" value="Genomic_DNA"/>
</dbReference>
<accession>A0A2X2EY12</accession>
<sequence length="135" mass="15740">MLTLGNIFGFLLVASACAWLWHSHGLRERALALAKEHCRKRDVELLDENVAFRRFSFMRDAKGFKRFARVYDFEFTATGEQRLAGKVVLFGYRLGLIEFAPYAVPEAPMLNDPRVVDMASWRRAREEKEDRRRAD</sequence>
<reference evidence="2 6" key="3">
    <citation type="submission" date="2020-11" db="EMBL/GenBank/DDBJ databases">
        <title>Enhanced detection system for hospital associated transmission using whole genome sequencing surveillance.</title>
        <authorList>
            <person name="Harrison L.H."/>
            <person name="Van Tyne D."/>
            <person name="Marsh J.W."/>
            <person name="Griffith M.P."/>
            <person name="Snyder D.J."/>
            <person name="Cooper V.S."/>
            <person name="Mustapha M."/>
        </authorList>
    </citation>
    <scope>NUCLEOTIDE SEQUENCE [LARGE SCALE GENOMIC DNA]</scope>
    <source>
        <strain evidence="2 6">PSB00013</strain>
    </source>
</reference>
<dbReference type="Proteomes" id="UP000626180">
    <property type="component" value="Unassembled WGS sequence"/>
</dbReference>
<protein>
    <submittedName>
        <fullName evidence="1">DUF3301 domain-containing protein</fullName>
    </submittedName>
    <submittedName>
        <fullName evidence="3">Protein of uncharacterized function (DUF3301)</fullName>
    </submittedName>
</protein>
<dbReference type="InterPro" id="IPR021732">
    <property type="entry name" value="DUF3301"/>
</dbReference>
<name>A0A2X2EY12_PSELU</name>
<proteinExistence type="predicted"/>
<dbReference type="Proteomes" id="UP000638986">
    <property type="component" value="Unassembled WGS sequence"/>
</dbReference>
<evidence type="ECO:0000313" key="1">
    <source>
        <dbReference type="EMBL" id="MBF8640444.1"/>
    </source>
</evidence>
<reference evidence="3 4" key="1">
    <citation type="submission" date="2018-06" db="EMBL/GenBank/DDBJ databases">
        <authorList>
            <consortium name="Pathogen Informatics"/>
            <person name="Doyle S."/>
        </authorList>
    </citation>
    <scope>NUCLEOTIDE SEQUENCE [LARGE SCALE GENOMIC DNA]</scope>
    <source>
        <strain evidence="3 4">NCTC11842</strain>
    </source>
</reference>
<evidence type="ECO:0000313" key="6">
    <source>
        <dbReference type="Proteomes" id="UP000638986"/>
    </source>
</evidence>
<evidence type="ECO:0000313" key="2">
    <source>
        <dbReference type="EMBL" id="MBH3437624.1"/>
    </source>
</evidence>
<evidence type="ECO:0000313" key="5">
    <source>
        <dbReference type="Proteomes" id="UP000626180"/>
    </source>
</evidence>
<dbReference type="RefSeq" id="WP_010795495.1">
    <property type="nucleotide sequence ID" value="NZ_CP044086.1"/>
</dbReference>
<dbReference type="Proteomes" id="UP000250443">
    <property type="component" value="Unassembled WGS sequence"/>
</dbReference>
<dbReference type="EMBL" id="JADMCD010000002">
    <property type="protein sequence ID" value="MBF8640444.1"/>
    <property type="molecule type" value="Genomic_DNA"/>
</dbReference>
<gene>
    <name evidence="2" type="ORF">I5Q09_02865</name>
    <name evidence="1" type="ORF">IRZ65_07100</name>
    <name evidence="3" type="ORF">NCTC11842_03730</name>
</gene>
<reference evidence="1 5" key="2">
    <citation type="submission" date="2020-10" db="EMBL/GenBank/DDBJ databases">
        <title>Genome sequences of Pseudomonas isolates.</title>
        <authorList>
            <person name="Wessels L."/>
            <person name="Reich F."/>
            <person name="Hammerl J."/>
        </authorList>
    </citation>
    <scope>NUCLEOTIDE SEQUENCE [LARGE SCALE GENOMIC DNA]</scope>
    <source>
        <strain evidence="1 5">20-MO00624-0</strain>
    </source>
</reference>
<evidence type="ECO:0000313" key="4">
    <source>
        <dbReference type="Proteomes" id="UP000250443"/>
    </source>
</evidence>
<keyword evidence="5" id="KW-1185">Reference proteome</keyword>
<dbReference type="AlphaFoldDB" id="A0A2X2EY12"/>
<organism evidence="3 4">
    <name type="scientific">Pseudomonas luteola</name>
    <dbReference type="NCBI Taxonomy" id="47886"/>
    <lineage>
        <taxon>Bacteria</taxon>
        <taxon>Pseudomonadati</taxon>
        <taxon>Pseudomonadota</taxon>
        <taxon>Gammaproteobacteria</taxon>
        <taxon>Pseudomonadales</taxon>
        <taxon>Pseudomonadaceae</taxon>
        <taxon>Pseudomonas</taxon>
    </lineage>
</organism>
<dbReference type="GeneID" id="300268475"/>
<evidence type="ECO:0000313" key="3">
    <source>
        <dbReference type="EMBL" id="SPZ11490.1"/>
    </source>
</evidence>
<dbReference type="Pfam" id="PF11743">
    <property type="entry name" value="DUF3301"/>
    <property type="match status" value="1"/>
</dbReference>